<dbReference type="RefSeq" id="WP_248948840.1">
    <property type="nucleotide sequence ID" value="NZ_JAKILB010000002.1"/>
</dbReference>
<evidence type="ECO:0000256" key="16">
    <source>
        <dbReference type="ARBA" id="ARBA00032853"/>
    </source>
</evidence>
<proteinExistence type="inferred from homology"/>
<feature type="transmembrane region" description="Helical" evidence="19">
    <location>
        <begin position="39"/>
        <end position="59"/>
    </location>
</feature>
<keyword evidence="9 19" id="KW-0808">Transferase</keyword>
<evidence type="ECO:0000256" key="7">
    <source>
        <dbReference type="ARBA" id="ARBA00022475"/>
    </source>
</evidence>
<comment type="function">
    <text evidence="14 19">Joins adenosylcobinamide-GDP and alpha-ribazole to generate adenosylcobalamin (Ado-cobalamin). Also synthesizes adenosylcobalamin 5'-phosphate from adenosylcobinamide-GDP and alpha-ribazole 5'-phosphate.</text>
</comment>
<evidence type="ECO:0000256" key="2">
    <source>
        <dbReference type="ARBA" id="ARBA00004651"/>
    </source>
</evidence>
<dbReference type="Proteomes" id="UP001139293">
    <property type="component" value="Unassembled WGS sequence"/>
</dbReference>
<evidence type="ECO:0000256" key="18">
    <source>
        <dbReference type="ARBA" id="ARBA00049504"/>
    </source>
</evidence>
<comment type="catalytic activity">
    <reaction evidence="17 19">
        <text>alpha-ribazole + adenosylcob(III)inamide-GDP = adenosylcob(III)alamin + GMP + H(+)</text>
        <dbReference type="Rhea" id="RHEA:16049"/>
        <dbReference type="ChEBI" id="CHEBI:10329"/>
        <dbReference type="ChEBI" id="CHEBI:15378"/>
        <dbReference type="ChEBI" id="CHEBI:18408"/>
        <dbReference type="ChEBI" id="CHEBI:58115"/>
        <dbReference type="ChEBI" id="CHEBI:60487"/>
        <dbReference type="EC" id="2.7.8.26"/>
    </reaction>
</comment>
<dbReference type="Pfam" id="PF02654">
    <property type="entry name" value="CobS"/>
    <property type="match status" value="1"/>
</dbReference>
<feature type="transmembrane region" description="Helical" evidence="19">
    <location>
        <begin position="188"/>
        <end position="217"/>
    </location>
</feature>
<keyword evidence="21" id="KW-1185">Reference proteome</keyword>
<evidence type="ECO:0000313" key="20">
    <source>
        <dbReference type="EMBL" id="MCL1137713.1"/>
    </source>
</evidence>
<keyword evidence="8 19" id="KW-0169">Cobalamin biosynthesis</keyword>
<evidence type="ECO:0000313" key="21">
    <source>
        <dbReference type="Proteomes" id="UP001139293"/>
    </source>
</evidence>
<name>A0A9X1ZH49_9GAMM</name>
<accession>A0A9X1ZH49</accession>
<comment type="similarity">
    <text evidence="4 19">Belongs to the CobS family.</text>
</comment>
<feature type="transmembrane region" description="Helical" evidence="19">
    <location>
        <begin position="113"/>
        <end position="131"/>
    </location>
</feature>
<evidence type="ECO:0000256" key="8">
    <source>
        <dbReference type="ARBA" id="ARBA00022573"/>
    </source>
</evidence>
<dbReference type="PANTHER" id="PTHR34148">
    <property type="entry name" value="ADENOSYLCOBINAMIDE-GDP RIBAZOLETRANSFERASE"/>
    <property type="match status" value="1"/>
</dbReference>
<dbReference type="InterPro" id="IPR003805">
    <property type="entry name" value="CobS"/>
</dbReference>
<protein>
    <recommendedName>
        <fullName evidence="6 19">Adenosylcobinamide-GDP ribazoletransferase</fullName>
        <ecNumber evidence="5 19">2.7.8.26</ecNumber>
    </recommendedName>
    <alternativeName>
        <fullName evidence="16 19">Cobalamin synthase</fullName>
    </alternativeName>
    <alternativeName>
        <fullName evidence="15 19">Cobalamin-5'-phosphate synthase</fullName>
    </alternativeName>
</protein>
<evidence type="ECO:0000256" key="13">
    <source>
        <dbReference type="ARBA" id="ARBA00023136"/>
    </source>
</evidence>
<evidence type="ECO:0000256" key="17">
    <source>
        <dbReference type="ARBA" id="ARBA00048623"/>
    </source>
</evidence>
<keyword evidence="11 19" id="KW-0460">Magnesium</keyword>
<comment type="pathway">
    <text evidence="3 19">Cofactor biosynthesis; adenosylcobalamin biosynthesis; adenosylcobalamin from cob(II)yrinate a,c-diamide: step 7/7.</text>
</comment>
<evidence type="ECO:0000256" key="6">
    <source>
        <dbReference type="ARBA" id="ARBA00015850"/>
    </source>
</evidence>
<evidence type="ECO:0000256" key="12">
    <source>
        <dbReference type="ARBA" id="ARBA00022989"/>
    </source>
</evidence>
<dbReference type="GO" id="GO:0009236">
    <property type="term" value="P:cobalamin biosynthetic process"/>
    <property type="evidence" value="ECO:0007669"/>
    <property type="project" value="UniProtKB-UniRule"/>
</dbReference>
<comment type="caution">
    <text evidence="20">The sequence shown here is derived from an EMBL/GenBank/DDBJ whole genome shotgun (WGS) entry which is preliminary data.</text>
</comment>
<evidence type="ECO:0000256" key="5">
    <source>
        <dbReference type="ARBA" id="ARBA00013200"/>
    </source>
</evidence>
<comment type="catalytic activity">
    <reaction evidence="18 19">
        <text>alpha-ribazole 5'-phosphate + adenosylcob(III)inamide-GDP = adenosylcob(III)alamin 5'-phosphate + GMP + H(+)</text>
        <dbReference type="Rhea" id="RHEA:23560"/>
        <dbReference type="ChEBI" id="CHEBI:15378"/>
        <dbReference type="ChEBI" id="CHEBI:57918"/>
        <dbReference type="ChEBI" id="CHEBI:58115"/>
        <dbReference type="ChEBI" id="CHEBI:60487"/>
        <dbReference type="ChEBI" id="CHEBI:60493"/>
        <dbReference type="EC" id="2.7.8.26"/>
    </reaction>
</comment>
<evidence type="ECO:0000256" key="1">
    <source>
        <dbReference type="ARBA" id="ARBA00001946"/>
    </source>
</evidence>
<keyword evidence="12 19" id="KW-1133">Transmembrane helix</keyword>
<keyword evidence="7 19" id="KW-1003">Cell membrane</keyword>
<sequence>MSQWQKQLNLFFIAMGFFTRIPMPKWIEVDADKLNKASRYFGLVGLLVGAISALVYTVMLHWVSPSIAIVLAMITSVLVTGGFHEDGLADTADGLGGGWTVEAKLNIMKDSRLGSYGALALVLTLILKWQLLTELALFDPSSVSLALLLGHCLSRVVAASFIFSEEYVSDTDTSKSKPLAQQQGLNELSILLATGVLALLLVSMMQAIVLIAALVIVRYGFVRLFRKQIGGYTGDTLGAAQQGSELACYLLLLILGVSW</sequence>
<reference evidence="20" key="1">
    <citation type="submission" date="2022-01" db="EMBL/GenBank/DDBJ databases">
        <title>Whole genome-based taxonomy of the Shewanellaceae.</title>
        <authorList>
            <person name="Martin-Rodriguez A.J."/>
        </authorList>
    </citation>
    <scope>NUCLEOTIDE SEQUENCE</scope>
    <source>
        <strain evidence="20">KCTC 23973</strain>
    </source>
</reference>
<evidence type="ECO:0000256" key="4">
    <source>
        <dbReference type="ARBA" id="ARBA00010561"/>
    </source>
</evidence>
<comment type="cofactor">
    <cofactor evidence="1 19">
        <name>Mg(2+)</name>
        <dbReference type="ChEBI" id="CHEBI:18420"/>
    </cofactor>
</comment>
<comment type="subcellular location">
    <subcellularLocation>
        <location evidence="2 19">Cell membrane</location>
        <topology evidence="2 19">Multi-pass membrane protein</topology>
    </subcellularLocation>
</comment>
<dbReference type="GO" id="GO:0005886">
    <property type="term" value="C:plasma membrane"/>
    <property type="evidence" value="ECO:0007669"/>
    <property type="project" value="UniProtKB-SubCell"/>
</dbReference>
<feature type="transmembrane region" description="Helical" evidence="19">
    <location>
        <begin position="66"/>
        <end position="84"/>
    </location>
</feature>
<evidence type="ECO:0000256" key="19">
    <source>
        <dbReference type="HAMAP-Rule" id="MF_00719"/>
    </source>
</evidence>
<keyword evidence="13 19" id="KW-0472">Membrane</keyword>
<evidence type="ECO:0000256" key="10">
    <source>
        <dbReference type="ARBA" id="ARBA00022692"/>
    </source>
</evidence>
<evidence type="ECO:0000256" key="9">
    <source>
        <dbReference type="ARBA" id="ARBA00022679"/>
    </source>
</evidence>
<dbReference type="NCBIfam" id="NF001277">
    <property type="entry name" value="PRK00235.1-3"/>
    <property type="match status" value="1"/>
</dbReference>
<dbReference type="GO" id="GO:0008818">
    <property type="term" value="F:cobalamin 5'-phosphate synthase activity"/>
    <property type="evidence" value="ECO:0007669"/>
    <property type="project" value="UniProtKB-UniRule"/>
</dbReference>
<evidence type="ECO:0000256" key="3">
    <source>
        <dbReference type="ARBA" id="ARBA00004663"/>
    </source>
</evidence>
<evidence type="ECO:0000256" key="14">
    <source>
        <dbReference type="ARBA" id="ARBA00025228"/>
    </source>
</evidence>
<dbReference type="NCBIfam" id="TIGR00317">
    <property type="entry name" value="cobS"/>
    <property type="match status" value="1"/>
</dbReference>
<dbReference type="EC" id="2.7.8.26" evidence="5 19"/>
<dbReference type="AlphaFoldDB" id="A0A9X1ZH49"/>
<evidence type="ECO:0000256" key="11">
    <source>
        <dbReference type="ARBA" id="ARBA00022842"/>
    </source>
</evidence>
<gene>
    <name evidence="19" type="primary">cobS</name>
    <name evidence="20" type="ORF">L2740_04020</name>
</gene>
<dbReference type="PANTHER" id="PTHR34148:SF1">
    <property type="entry name" value="ADENOSYLCOBINAMIDE-GDP RIBAZOLETRANSFERASE"/>
    <property type="match status" value="1"/>
</dbReference>
<keyword evidence="10 19" id="KW-0812">Transmembrane</keyword>
<organism evidence="20 21">
    <name type="scientific">Shewanella pneumatophori</name>
    <dbReference type="NCBI Taxonomy" id="314092"/>
    <lineage>
        <taxon>Bacteria</taxon>
        <taxon>Pseudomonadati</taxon>
        <taxon>Pseudomonadota</taxon>
        <taxon>Gammaproteobacteria</taxon>
        <taxon>Alteromonadales</taxon>
        <taxon>Shewanellaceae</taxon>
        <taxon>Shewanella</taxon>
    </lineage>
</organism>
<dbReference type="EMBL" id="JAKILB010000002">
    <property type="protein sequence ID" value="MCL1137713.1"/>
    <property type="molecule type" value="Genomic_DNA"/>
</dbReference>
<evidence type="ECO:0000256" key="15">
    <source>
        <dbReference type="ARBA" id="ARBA00032605"/>
    </source>
</evidence>
<dbReference type="HAMAP" id="MF_00719">
    <property type="entry name" value="CobS"/>
    <property type="match status" value="1"/>
</dbReference>
<dbReference type="GO" id="GO:0051073">
    <property type="term" value="F:adenosylcobinamide-GDP ribazoletransferase activity"/>
    <property type="evidence" value="ECO:0007669"/>
    <property type="project" value="UniProtKB-UniRule"/>
</dbReference>